<protein>
    <submittedName>
        <fullName evidence="1">Uncharacterized protein</fullName>
    </submittedName>
</protein>
<evidence type="ECO:0000313" key="2">
    <source>
        <dbReference type="Proteomes" id="UP000198582"/>
    </source>
</evidence>
<dbReference type="EMBL" id="FOEF01000019">
    <property type="protein sequence ID" value="SEP52120.1"/>
    <property type="molecule type" value="Genomic_DNA"/>
</dbReference>
<sequence>WQVWHLTGGLPVAVDLALEIDLLSDATSTAKANALFHLSKEAIKRRLLDELWKAKAATAPRSLAAVLVSEPVLEAVRKEVRRRTTYNSDVREIEKIIRADVVRAELQT</sequence>
<organism evidence="1 2">
    <name type="scientific">Amycolatopsis saalfeldensis</name>
    <dbReference type="NCBI Taxonomy" id="394193"/>
    <lineage>
        <taxon>Bacteria</taxon>
        <taxon>Bacillati</taxon>
        <taxon>Actinomycetota</taxon>
        <taxon>Actinomycetes</taxon>
        <taxon>Pseudonocardiales</taxon>
        <taxon>Pseudonocardiaceae</taxon>
        <taxon>Amycolatopsis</taxon>
    </lineage>
</organism>
<accession>A0A1H8YIX6</accession>
<dbReference type="RefSeq" id="WP_218156933.1">
    <property type="nucleotide sequence ID" value="NZ_FOEF01000019.1"/>
</dbReference>
<feature type="non-terminal residue" evidence="1">
    <location>
        <position position="1"/>
    </location>
</feature>
<gene>
    <name evidence="1" type="ORF">SAMN04489732_1191</name>
</gene>
<reference evidence="1 2" key="1">
    <citation type="submission" date="2016-10" db="EMBL/GenBank/DDBJ databases">
        <authorList>
            <person name="de Groot N.N."/>
        </authorList>
    </citation>
    <scope>NUCLEOTIDE SEQUENCE [LARGE SCALE GENOMIC DNA]</scope>
    <source>
        <strain evidence="1 2">DSM 44993</strain>
    </source>
</reference>
<evidence type="ECO:0000313" key="1">
    <source>
        <dbReference type="EMBL" id="SEP52120.1"/>
    </source>
</evidence>
<keyword evidence="2" id="KW-1185">Reference proteome</keyword>
<name>A0A1H8YIX6_9PSEU</name>
<dbReference type="Proteomes" id="UP000198582">
    <property type="component" value="Unassembled WGS sequence"/>
</dbReference>
<dbReference type="AlphaFoldDB" id="A0A1H8YIX6"/>
<proteinExistence type="predicted"/>